<dbReference type="Proteomes" id="UP000828390">
    <property type="component" value="Unassembled WGS sequence"/>
</dbReference>
<dbReference type="EMBL" id="JAIWYP010000014">
    <property type="protein sequence ID" value="KAH3713253.1"/>
    <property type="molecule type" value="Genomic_DNA"/>
</dbReference>
<evidence type="ECO:0000313" key="3">
    <source>
        <dbReference type="Proteomes" id="UP000828390"/>
    </source>
</evidence>
<gene>
    <name evidence="2" type="ORF">DPMN_073040</name>
</gene>
<keyword evidence="1" id="KW-0812">Transmembrane</keyword>
<reference evidence="2" key="1">
    <citation type="journal article" date="2019" name="bioRxiv">
        <title>The Genome of the Zebra Mussel, Dreissena polymorpha: A Resource for Invasive Species Research.</title>
        <authorList>
            <person name="McCartney M.A."/>
            <person name="Auch B."/>
            <person name="Kono T."/>
            <person name="Mallez S."/>
            <person name="Zhang Y."/>
            <person name="Obille A."/>
            <person name="Becker A."/>
            <person name="Abrahante J.E."/>
            <person name="Garbe J."/>
            <person name="Badalamenti J.P."/>
            <person name="Herman A."/>
            <person name="Mangelson H."/>
            <person name="Liachko I."/>
            <person name="Sullivan S."/>
            <person name="Sone E.D."/>
            <person name="Koren S."/>
            <person name="Silverstein K.A.T."/>
            <person name="Beckman K.B."/>
            <person name="Gohl D.M."/>
        </authorList>
    </citation>
    <scope>NUCLEOTIDE SEQUENCE</scope>
    <source>
        <strain evidence="2">Duluth1</strain>
        <tissue evidence="2">Whole animal</tissue>
    </source>
</reference>
<comment type="caution">
    <text evidence="2">The sequence shown here is derived from an EMBL/GenBank/DDBJ whole genome shotgun (WGS) entry which is preliminary data.</text>
</comment>
<feature type="transmembrane region" description="Helical" evidence="1">
    <location>
        <begin position="54"/>
        <end position="83"/>
    </location>
</feature>
<evidence type="ECO:0000313" key="2">
    <source>
        <dbReference type="EMBL" id="KAH3713253.1"/>
    </source>
</evidence>
<protein>
    <submittedName>
        <fullName evidence="2">Uncharacterized protein</fullName>
    </submittedName>
</protein>
<proteinExistence type="predicted"/>
<keyword evidence="1" id="KW-0472">Membrane</keyword>
<dbReference type="AlphaFoldDB" id="A0A9D4BYB3"/>
<keyword evidence="3" id="KW-1185">Reference proteome</keyword>
<accession>A0A9D4BYB3</accession>
<reference evidence="2" key="2">
    <citation type="submission" date="2020-11" db="EMBL/GenBank/DDBJ databases">
        <authorList>
            <person name="McCartney M.A."/>
            <person name="Auch B."/>
            <person name="Kono T."/>
            <person name="Mallez S."/>
            <person name="Becker A."/>
            <person name="Gohl D.M."/>
            <person name="Silverstein K.A.T."/>
            <person name="Koren S."/>
            <person name="Bechman K.B."/>
            <person name="Herman A."/>
            <person name="Abrahante J.E."/>
            <person name="Garbe J."/>
        </authorList>
    </citation>
    <scope>NUCLEOTIDE SEQUENCE</scope>
    <source>
        <strain evidence="2">Duluth1</strain>
        <tissue evidence="2">Whole animal</tissue>
    </source>
</reference>
<name>A0A9D4BYB3_DREPO</name>
<organism evidence="2 3">
    <name type="scientific">Dreissena polymorpha</name>
    <name type="common">Zebra mussel</name>
    <name type="synonym">Mytilus polymorpha</name>
    <dbReference type="NCBI Taxonomy" id="45954"/>
    <lineage>
        <taxon>Eukaryota</taxon>
        <taxon>Metazoa</taxon>
        <taxon>Spiralia</taxon>
        <taxon>Lophotrochozoa</taxon>
        <taxon>Mollusca</taxon>
        <taxon>Bivalvia</taxon>
        <taxon>Autobranchia</taxon>
        <taxon>Heteroconchia</taxon>
        <taxon>Euheterodonta</taxon>
        <taxon>Imparidentia</taxon>
        <taxon>Neoheterodontei</taxon>
        <taxon>Myida</taxon>
        <taxon>Dreissenoidea</taxon>
        <taxon>Dreissenidae</taxon>
        <taxon>Dreissena</taxon>
    </lineage>
</organism>
<evidence type="ECO:0000256" key="1">
    <source>
        <dbReference type="SAM" id="Phobius"/>
    </source>
</evidence>
<keyword evidence="1" id="KW-1133">Transmembrane helix</keyword>
<sequence length="134" mass="15454">MFCCFSQTNSLKQTFTKLRDCWRYTVQVRRVPNRMFTRIYTETYDSMASEADDIAQFTATVIAVATTIGVAITFLSIVLLVYFRMRENGGKRAVKEDDSYTRIDSDNLTEATSARSNYNQLADTRDIHTYVELN</sequence>